<name>A0AA36G620_9BILA</name>
<feature type="compositionally biased region" description="Basic and acidic residues" evidence="1">
    <location>
        <begin position="357"/>
        <end position="370"/>
    </location>
</feature>
<feature type="compositionally biased region" description="Basic and acidic residues" evidence="1">
    <location>
        <begin position="119"/>
        <end position="130"/>
    </location>
</feature>
<comment type="caution">
    <text evidence="2">The sequence shown here is derived from an EMBL/GenBank/DDBJ whole genome shotgun (WGS) entry which is preliminary data.</text>
</comment>
<feature type="region of interest" description="Disordered" evidence="1">
    <location>
        <begin position="347"/>
        <end position="389"/>
    </location>
</feature>
<keyword evidence="3" id="KW-1185">Reference proteome</keyword>
<feature type="non-terminal residue" evidence="2">
    <location>
        <position position="1"/>
    </location>
</feature>
<sequence>MDPEKLKIVRSKDALRKRRWRLKKKLERDGIADTAISETTIPIVLNASPIIAKTEEPRADLDNFKAADRLKEIRSKDAERKRRARARKRQLMSLLSVPDAYEAETAETSAKPFPETSDGNEKKMDVKTEEEVPEQSGFLSEQSDTKHFGSLTIDVDMKASGDCLPSDVSSPGLCHPSPSGASKCCSRMPRKYLSPEQLKELRARDNERKRYQRWKKRLEQQQQPGINPLDLFNDPNILATMSMLMMCSPTAFTSPGAKLDSVDPIALPDFSTEPSPSTSESMVRSVSPETAEFKRSQTPVPNETISSIEPEITIDLIKGLLAEVVGPKSPQLAALGTEEKAAARRAARSARKARLTAAEKEAIRASDRERKRLWRMKQKGRHETTFTLP</sequence>
<evidence type="ECO:0000256" key="1">
    <source>
        <dbReference type="SAM" id="MobiDB-lite"/>
    </source>
</evidence>
<feature type="compositionally biased region" description="Low complexity" evidence="1">
    <location>
        <begin position="271"/>
        <end position="281"/>
    </location>
</feature>
<evidence type="ECO:0000313" key="2">
    <source>
        <dbReference type="EMBL" id="CAJ0580772.1"/>
    </source>
</evidence>
<proteinExistence type="predicted"/>
<reference evidence="2" key="1">
    <citation type="submission" date="2023-06" db="EMBL/GenBank/DDBJ databases">
        <authorList>
            <person name="Delattre M."/>
        </authorList>
    </citation>
    <scope>NUCLEOTIDE SEQUENCE</scope>
    <source>
        <strain evidence="2">AF72</strain>
    </source>
</reference>
<dbReference type="Proteomes" id="UP001177023">
    <property type="component" value="Unassembled WGS sequence"/>
</dbReference>
<feature type="compositionally biased region" description="Basic residues" evidence="1">
    <location>
        <begin position="371"/>
        <end position="380"/>
    </location>
</feature>
<dbReference type="AlphaFoldDB" id="A0AA36G620"/>
<dbReference type="EMBL" id="CATQJA010002662">
    <property type="protein sequence ID" value="CAJ0580772.1"/>
    <property type="molecule type" value="Genomic_DNA"/>
</dbReference>
<evidence type="ECO:0000313" key="3">
    <source>
        <dbReference type="Proteomes" id="UP001177023"/>
    </source>
</evidence>
<protein>
    <submittedName>
        <fullName evidence="2">Uncharacterized protein</fullName>
    </submittedName>
</protein>
<feature type="region of interest" description="Disordered" evidence="1">
    <location>
        <begin position="270"/>
        <end position="302"/>
    </location>
</feature>
<gene>
    <name evidence="2" type="ORF">MSPICULIGERA_LOCUS18955</name>
</gene>
<feature type="region of interest" description="Disordered" evidence="1">
    <location>
        <begin position="102"/>
        <end position="145"/>
    </location>
</feature>
<accession>A0AA36G620</accession>
<organism evidence="2 3">
    <name type="scientific">Mesorhabditis spiculigera</name>
    <dbReference type="NCBI Taxonomy" id="96644"/>
    <lineage>
        <taxon>Eukaryota</taxon>
        <taxon>Metazoa</taxon>
        <taxon>Ecdysozoa</taxon>
        <taxon>Nematoda</taxon>
        <taxon>Chromadorea</taxon>
        <taxon>Rhabditida</taxon>
        <taxon>Rhabditina</taxon>
        <taxon>Rhabditomorpha</taxon>
        <taxon>Rhabditoidea</taxon>
        <taxon>Rhabditidae</taxon>
        <taxon>Mesorhabditinae</taxon>
        <taxon>Mesorhabditis</taxon>
    </lineage>
</organism>